<keyword evidence="5" id="KW-0325">Glycoprotein</keyword>
<feature type="compositionally biased region" description="Acidic residues" evidence="6">
    <location>
        <begin position="1107"/>
        <end position="1149"/>
    </location>
</feature>
<reference evidence="9 10" key="1">
    <citation type="journal article" date="2024" name="G3 (Bethesda)">
        <title>Genome assembly of Hibiscus sabdariffa L. provides insights into metabolisms of medicinal natural products.</title>
        <authorList>
            <person name="Kim T."/>
        </authorList>
    </citation>
    <scope>NUCLEOTIDE SEQUENCE [LARGE SCALE GENOMIC DNA]</scope>
    <source>
        <strain evidence="9">TK-2024</strain>
        <tissue evidence="9">Old leaves</tissue>
    </source>
</reference>
<dbReference type="EMBL" id="JBBPBM010000108">
    <property type="protein sequence ID" value="KAK8507395.1"/>
    <property type="molecule type" value="Genomic_DNA"/>
</dbReference>
<keyword evidence="7" id="KW-0812">Transmembrane</keyword>
<name>A0ABR2BJW4_9ROSI</name>
<sequence>MVSMLNMEKKWVFPLVISSLICTILLVTCFNMGIVSPVHKINLIFSIFPAHMSMNQRKPGYAESKIDTGPLSPPPAPALPRFAYLVSGSKGDLEKLWRTLHALYHPRNQYVVHLDLEAPAEERLTLASRIKNHTVFSKVGNVYMITKANMVTYRGPTMVANTLHACAIHLNRSKDWDWFINLSASDYPLVTQDDLIHAFSDLNRNLNFIEHTSQLGWKADKRAMPLIIDPGLYRSIKSDIFWTSQKRTLPTSFKLFTGSAWTVLSHSFVEFCVWGWDNLPRTLLMYYANFLSSPEGYFQTVVCNAPEFANTVVNHDLHYIAWDNPPKQHPHVLTLNDSDKMVQSNAPFARKFNQDNPVLDKIDKDLLGRAKGSFTPGAWCSGNPKCSEVGDLNKIEPGPGAQRLRQLTAQLSMKAIHEINHIGFCEQVGKLNASKNCATGISIDMYDRGSYGSLLSIKNVIAGGGRFLHTKSIGSARKNPIMMLSGSREKERSLPSIWYRCLGRRKVSMLLIVALALLVFVLGSFLVNKESNSPTVTVDQQIGTMSMGHHLNDAHSETSRILGRKDQHKDKKYSAANNANGGDGNRFQVSASKGANHPCANFTFPPPPPPNLRRIGPRPCPVCYLPVDQAIASMPSFPSESPVLQNLTYVHDENPIKTEPHGGSDFGGYPSLKQRNDSFDTKESMTVHCGFVKGSKPGHQTGFDFDERDLEELQQFHEIIVASAIFGNYDVIQQPMNISEEAKQNVPFYMFIDEETEAYMKNRSMLNDSKRVGLWRIFVIHNVPYSDARRNGKVPKLLLHRIFPNVRYSIWIDGKLQLVVDPYQILERFLWRHNANFAISRHYRRFDVFVEAEANKAAGKYDNSSIDAQVDFYREEGLTPYSEAKLPITSDVPEGCVLIKEHIPITNLFTCLWFNEVDRFTSRDQLSFGMVRDKIMAKVDWHINMFLDCERRNFVIQAYHRDLLEHMPPPVAVIQRPPALPITNVRLHPLISISGKPPKPLLRSAAVARNLLKNSKSLPQILRGQILGRSNATANLNNIAKDHQHQIVQSLFVSNQKIHAQIPIFDFNEMGSLVGSYGALSLTEKSSGRGHGMGGVVVEARGKVVVDDDVDESFEDEEDDDDDEAFEFNDDDDDDDEEDDDGDDEDGTFDDVKDKIKI</sequence>
<evidence type="ECO:0000256" key="1">
    <source>
        <dbReference type="ARBA" id="ARBA00004606"/>
    </source>
</evidence>
<dbReference type="InterPro" id="IPR048354">
    <property type="entry name" value="TOD1_MUCI70_glycTrfase_dom"/>
</dbReference>
<keyword evidence="2" id="KW-0328">Glycosyltransferase</keyword>
<feature type="region of interest" description="Disordered" evidence="6">
    <location>
        <begin position="655"/>
        <end position="675"/>
    </location>
</feature>
<accession>A0ABR2BJW4</accession>
<keyword evidence="4 7" id="KW-0472">Membrane</keyword>
<dbReference type="InterPro" id="IPR003406">
    <property type="entry name" value="Glyco_trans_14"/>
</dbReference>
<dbReference type="PANTHER" id="PTHR45719:SF7">
    <property type="entry name" value="OS01G0201100 PROTEIN"/>
    <property type="match status" value="1"/>
</dbReference>
<evidence type="ECO:0000256" key="4">
    <source>
        <dbReference type="ARBA" id="ARBA00023136"/>
    </source>
</evidence>
<feature type="region of interest" description="Disordered" evidence="6">
    <location>
        <begin position="1107"/>
        <end position="1158"/>
    </location>
</feature>
<keyword evidence="10" id="KW-1185">Reference proteome</keyword>
<evidence type="ECO:0000256" key="7">
    <source>
        <dbReference type="SAM" id="Phobius"/>
    </source>
</evidence>
<proteinExistence type="predicted"/>
<feature type="domain" description="TOD1/MUCI70 glycosyltransferase-like" evidence="8">
    <location>
        <begin position="647"/>
        <end position="960"/>
    </location>
</feature>
<dbReference type="PANTHER" id="PTHR45719">
    <property type="entry name" value="GLYCOSYLTRANSFERASE"/>
    <property type="match status" value="1"/>
</dbReference>
<comment type="subcellular location">
    <subcellularLocation>
        <location evidence="1">Membrane</location>
        <topology evidence="1">Single-pass type II membrane protein</topology>
    </subcellularLocation>
</comment>
<keyword evidence="7" id="KW-1133">Transmembrane helix</keyword>
<dbReference type="InterPro" id="IPR044610">
    <property type="entry name" value="GLCAT14A/B/C"/>
</dbReference>
<gene>
    <name evidence="9" type="ORF">V6N12_072658</name>
</gene>
<dbReference type="Pfam" id="PF04765">
    <property type="entry name" value="TOD1_MUCI70"/>
    <property type="match status" value="1"/>
</dbReference>
<protein>
    <recommendedName>
        <fullName evidence="8">TOD1/MUCI70 glycosyltransferase-like domain-containing protein</fullName>
    </recommendedName>
</protein>
<dbReference type="Pfam" id="PF02485">
    <property type="entry name" value="Branch"/>
    <property type="match status" value="1"/>
</dbReference>
<evidence type="ECO:0000313" key="10">
    <source>
        <dbReference type="Proteomes" id="UP001472677"/>
    </source>
</evidence>
<comment type="caution">
    <text evidence="9">The sequence shown here is derived from an EMBL/GenBank/DDBJ whole genome shotgun (WGS) entry which is preliminary data.</text>
</comment>
<organism evidence="9 10">
    <name type="scientific">Hibiscus sabdariffa</name>
    <name type="common">roselle</name>
    <dbReference type="NCBI Taxonomy" id="183260"/>
    <lineage>
        <taxon>Eukaryota</taxon>
        <taxon>Viridiplantae</taxon>
        <taxon>Streptophyta</taxon>
        <taxon>Embryophyta</taxon>
        <taxon>Tracheophyta</taxon>
        <taxon>Spermatophyta</taxon>
        <taxon>Magnoliopsida</taxon>
        <taxon>eudicotyledons</taxon>
        <taxon>Gunneridae</taxon>
        <taxon>Pentapetalae</taxon>
        <taxon>rosids</taxon>
        <taxon>malvids</taxon>
        <taxon>Malvales</taxon>
        <taxon>Malvaceae</taxon>
        <taxon>Malvoideae</taxon>
        <taxon>Hibiscus</taxon>
    </lineage>
</organism>
<evidence type="ECO:0000256" key="6">
    <source>
        <dbReference type="SAM" id="MobiDB-lite"/>
    </source>
</evidence>
<evidence type="ECO:0000313" key="9">
    <source>
        <dbReference type="EMBL" id="KAK8507395.1"/>
    </source>
</evidence>
<evidence type="ECO:0000259" key="8">
    <source>
        <dbReference type="Pfam" id="PF04765"/>
    </source>
</evidence>
<dbReference type="Proteomes" id="UP001472677">
    <property type="component" value="Unassembled WGS sequence"/>
</dbReference>
<evidence type="ECO:0000256" key="2">
    <source>
        <dbReference type="ARBA" id="ARBA00022676"/>
    </source>
</evidence>
<keyword evidence="3" id="KW-0808">Transferase</keyword>
<feature type="transmembrane region" description="Helical" evidence="7">
    <location>
        <begin position="12"/>
        <end position="35"/>
    </location>
</feature>
<evidence type="ECO:0000256" key="5">
    <source>
        <dbReference type="ARBA" id="ARBA00023180"/>
    </source>
</evidence>
<evidence type="ECO:0000256" key="3">
    <source>
        <dbReference type="ARBA" id="ARBA00022679"/>
    </source>
</evidence>